<dbReference type="SMART" id="SM00449">
    <property type="entry name" value="SPRY"/>
    <property type="match status" value="1"/>
</dbReference>
<evidence type="ECO:0000259" key="4">
    <source>
        <dbReference type="PROSITE" id="PS50188"/>
    </source>
</evidence>
<accession>A0AAN9W3X9</accession>
<reference evidence="5 6" key="1">
    <citation type="submission" date="2024-03" db="EMBL/GenBank/DDBJ databases">
        <title>The genome assembly and annotation of the cricket Gryllus longicercus Weissman &amp; Gray.</title>
        <authorList>
            <person name="Szrajer S."/>
            <person name="Gray D."/>
            <person name="Ylla G."/>
        </authorList>
    </citation>
    <scope>NUCLEOTIDE SEQUENCE [LARGE SCALE GENOMIC DNA]</scope>
    <source>
        <strain evidence="5">DAG 2021-001</strain>
        <tissue evidence="5">Whole body minus gut</tissue>
    </source>
</reference>
<feature type="compositionally biased region" description="Basic and acidic residues" evidence="3">
    <location>
        <begin position="1565"/>
        <end position="1580"/>
    </location>
</feature>
<feature type="compositionally biased region" description="Basic and acidic residues" evidence="3">
    <location>
        <begin position="672"/>
        <end position="696"/>
    </location>
</feature>
<dbReference type="GO" id="GO:0005634">
    <property type="term" value="C:nucleus"/>
    <property type="evidence" value="ECO:0007669"/>
    <property type="project" value="UniProtKB-SubCell"/>
</dbReference>
<dbReference type="GO" id="GO:0003723">
    <property type="term" value="F:RNA binding"/>
    <property type="evidence" value="ECO:0007669"/>
    <property type="project" value="TreeGrafter"/>
</dbReference>
<evidence type="ECO:0000313" key="6">
    <source>
        <dbReference type="Proteomes" id="UP001378592"/>
    </source>
</evidence>
<feature type="region of interest" description="Disordered" evidence="3">
    <location>
        <begin position="460"/>
        <end position="744"/>
    </location>
</feature>
<evidence type="ECO:0000256" key="2">
    <source>
        <dbReference type="ARBA" id="ARBA00023242"/>
    </source>
</evidence>
<sequence>MDPSNFRGKKKFLSRKDIPTNTVVNERYDEEWNDFSSQEDFKFENNKLPLESIPEPEYDEEEVLLSWYDSDLNLVIDENFTAASPLHRRGFSYLQAGARATFGFFSGKVCFEVKVLQCGKVSSRQGHLNTHLLRVGWSPRKSSLALGSDHKSYGYDNAGRVSTIGEIVDYGKMFSTGHVVGAYMDAAEDVVTLSFTLNGEDMGVAYQIPQSEIQKEPLFPHILTKNISYECNFGSEKPWFPLKEGYTFVAHVNKVCRIAGPRRPKSQSECEVILMVGLPKSGKTTWVNEFREKHPGMYYVIDPHTLVDRMELMDPERKAIILSRTKLLGKLLGIAMDRRRNYILDQANVGWEEQVWKLGYFRNHKRRIVAIVIPDEELKKRCKKFDDNDLDWMYFLKAKYRLPIMSCRQISDVANAVEYVGLPLNKALPLVKFYNREAWRLGYKNKKFWIPSQTFKERKNITEGDWMPKGMTDPRGADFHGRGGRSSPPRDGGGDEWFPPSRDRSGGEWQSPPRTKESGEWRSPSRQRTGGDWPPSRRRSPGAWLPPECNRSGDMSGPLSRGQPDEGWLPRRKRRYSESPPRRRPSTRWGPELDERNRPQGRAEEWQPRRVRSPGPPNSPLRRRPDTPTRYPGRNSPPRIRTEEPEFGRSSVHADEIGDWQPNQGGRPMQENLDREGWIEMGTERSGRFPSREARNRGSAYPRDMQLGDFPPERRGDAGMLPHESRASGNLPSQDADYGGRFSHRGGVACGRSLSPPPLRMDSEFPHEETRFRSKMLHTKERIGDLMLSREVRMDTDFSSQDQRMGGTFPPTDSEFPLQDSQFERERIVFEERGNMPMTDGRMGHGLSPRSRKGNDFPTPERRTAGLSVRDRLGAKLDDVPPRGVRPARSLSPRERMMGDVLPNNRRMPSDTTPFESEMGDFPPHEGRFDETPPHMGKIRNERMGPIGRSGGNVFSHESRRDDSHTIRLIGNLPPQEHRIGELPPHEDRMGGDFAHHDGRPGDRLLPHGSRRAGDFGPDVAGYQFPHHDQPDVNLSHHESRMGSDVLPHEIRNADFPFHEGRIGHGDLHRGREVGDLPRGGRMTGAIPIRVEVGGEITSHRGRMVGEVPSGGNRSDLLHGNKGGEFPPNSGRMDVDLPLRGRGSSGEFVPHGSKSIGNLPPRDRIGRDRLPYRERITGDVEPHGGKHGDLPPLEGRHGGDMPGPGGKSFSDVPLFEGRHDEFPSRGGRPGNDKPHHARSGGDLTPERRMYRGDFATHGRRIGNDDVPPSGRRIGGDKAQETGRLDDPHEGRSSSSDHWNRLPADREDPRNFEWMGAQELDPNKRNVKNRPGSSGELHPHGRSEGGGPRGDWKPLDDCIPDRPSQPMQQLYRVDSSGEHENNINRFHDKRVSPNRSPHKWSSPSRPRRPASPSLNRPRRQSLSPVRRSRFDDQGLSQNIEQPGGRHVSPRRPVVGRQSPVGRSERRSPERRQASHQQPLVRGGGGGGDSWRTPSDRHGGEWQLLERGNRSGPSDRLPSNVDRSRHSPPRKQQRLETSLGDRPSRPCTEELDSRDPQGPGFQLIGNIDKKLEPTERNLHDRMVSAQESHGAPFIPSGQAGPSGSVGEFLGKEDSVQEAAGWQNVHGAPHKGWQSSGGGGGGSRWERRVLIVPEEEEELAPYEIPFNQADWDSNDPNAGIFYSASDYREQQLSSVDPVDERNKESSGRNQEARGHSESKGRGSVWQRVGGYVDDEKESGRRGPRDPGRYTDHSSRGERGHRGLERGNKDREREFEVSRVRRGRDK</sequence>
<comment type="subcellular location">
    <subcellularLocation>
        <location evidence="1">Nucleus</location>
    </subcellularLocation>
</comment>
<proteinExistence type="predicted"/>
<gene>
    <name evidence="5" type="ORF">R5R35_004225</name>
</gene>
<feature type="region of interest" description="Disordered" evidence="3">
    <location>
        <begin position="1102"/>
        <end position="1606"/>
    </location>
</feature>
<feature type="region of interest" description="Disordered" evidence="3">
    <location>
        <begin position="1623"/>
        <end position="1782"/>
    </location>
</feature>
<evidence type="ECO:0000256" key="1">
    <source>
        <dbReference type="ARBA" id="ARBA00004123"/>
    </source>
</evidence>
<dbReference type="InterPro" id="IPR003877">
    <property type="entry name" value="SPRY_dom"/>
</dbReference>
<dbReference type="EMBL" id="JAZDUA010000018">
    <property type="protein sequence ID" value="KAK7872902.1"/>
    <property type="molecule type" value="Genomic_DNA"/>
</dbReference>
<feature type="compositionally biased region" description="Basic and acidic residues" evidence="3">
    <location>
        <begin position="1244"/>
        <end position="1256"/>
    </location>
</feature>
<feature type="compositionally biased region" description="Basic and acidic residues" evidence="3">
    <location>
        <begin position="640"/>
        <end position="656"/>
    </location>
</feature>
<feature type="compositionally biased region" description="Basic and acidic residues" evidence="3">
    <location>
        <begin position="1695"/>
        <end position="1717"/>
    </location>
</feature>
<protein>
    <recommendedName>
        <fullName evidence="4">B30.2/SPRY domain-containing protein</fullName>
    </recommendedName>
</protein>
<feature type="compositionally biased region" description="Basic and acidic residues" evidence="3">
    <location>
        <begin position="1161"/>
        <end position="1199"/>
    </location>
</feature>
<dbReference type="SUPFAM" id="SSF52540">
    <property type="entry name" value="P-loop containing nucleoside triphosphate hydrolases"/>
    <property type="match status" value="1"/>
</dbReference>
<feature type="compositionally biased region" description="Basic and acidic residues" evidence="3">
    <location>
        <begin position="1461"/>
        <end position="1471"/>
    </location>
</feature>
<dbReference type="GO" id="GO:0000380">
    <property type="term" value="P:alternative mRNA splicing, via spliceosome"/>
    <property type="evidence" value="ECO:0007669"/>
    <property type="project" value="TreeGrafter"/>
</dbReference>
<dbReference type="Gene3D" id="3.40.50.300">
    <property type="entry name" value="P-loop containing nucleotide triphosphate hydrolases"/>
    <property type="match status" value="1"/>
</dbReference>
<dbReference type="SUPFAM" id="SSF49899">
    <property type="entry name" value="Concanavalin A-like lectins/glucanases"/>
    <property type="match status" value="1"/>
</dbReference>
<dbReference type="CDD" id="cd12884">
    <property type="entry name" value="SPRY_hnRNP"/>
    <property type="match status" value="1"/>
</dbReference>
<dbReference type="PANTHER" id="PTHR12381">
    <property type="entry name" value="HETEROGENEOUS NUCLEAR RIBONUCLEOPROTEIN U FAMILY MEMBER"/>
    <property type="match status" value="1"/>
</dbReference>
<feature type="compositionally biased region" description="Basic and acidic residues" evidence="3">
    <location>
        <begin position="1273"/>
        <end position="1291"/>
    </location>
</feature>
<dbReference type="InterPro" id="IPR035778">
    <property type="entry name" value="SPRY_hnRNP_U"/>
</dbReference>
<feature type="region of interest" description="Disordered" evidence="3">
    <location>
        <begin position="941"/>
        <end position="1009"/>
    </location>
</feature>
<name>A0AAN9W3X9_9ORTH</name>
<evidence type="ECO:0000256" key="3">
    <source>
        <dbReference type="SAM" id="MobiDB-lite"/>
    </source>
</evidence>
<feature type="compositionally biased region" description="Basic and acidic residues" evidence="3">
    <location>
        <begin position="853"/>
        <end position="881"/>
    </location>
</feature>
<dbReference type="InterPro" id="IPR001870">
    <property type="entry name" value="B30.2/SPRY"/>
</dbReference>
<dbReference type="InterPro" id="IPR013320">
    <property type="entry name" value="ConA-like_dom_sf"/>
</dbReference>
<dbReference type="InterPro" id="IPR027417">
    <property type="entry name" value="P-loop_NTPase"/>
</dbReference>
<feature type="compositionally biased region" description="Basic and acidic residues" evidence="3">
    <location>
        <begin position="591"/>
        <end position="608"/>
    </location>
</feature>
<dbReference type="Proteomes" id="UP001378592">
    <property type="component" value="Unassembled WGS sequence"/>
</dbReference>
<feature type="compositionally biased region" description="Basic and acidic residues" evidence="3">
    <location>
        <begin position="976"/>
        <end position="1006"/>
    </location>
</feature>
<comment type="caution">
    <text evidence="5">The sequence shown here is derived from an EMBL/GenBank/DDBJ whole genome shotgun (WGS) entry which is preliminary data.</text>
</comment>
<keyword evidence="6" id="KW-1185">Reference proteome</keyword>
<feature type="compositionally biased region" description="Basic and acidic residues" evidence="3">
    <location>
        <begin position="1374"/>
        <end position="1390"/>
    </location>
</feature>
<dbReference type="PANTHER" id="PTHR12381:SF56">
    <property type="entry name" value="B30.2_SPRY DOMAIN-CONTAINING PROTEIN-RELATED"/>
    <property type="match status" value="1"/>
</dbReference>
<feature type="compositionally biased region" description="Low complexity" evidence="3">
    <location>
        <begin position="1398"/>
        <end position="1414"/>
    </location>
</feature>
<dbReference type="PROSITE" id="PS50188">
    <property type="entry name" value="B302_SPRY"/>
    <property type="match status" value="1"/>
</dbReference>
<feature type="region of interest" description="Disordered" evidence="3">
    <location>
        <begin position="797"/>
        <end position="817"/>
    </location>
</feature>
<feature type="compositionally biased region" description="Basic and acidic residues" evidence="3">
    <location>
        <begin position="1734"/>
        <end position="1782"/>
    </location>
</feature>
<dbReference type="Pfam" id="PF00622">
    <property type="entry name" value="SPRY"/>
    <property type="match status" value="1"/>
</dbReference>
<feature type="compositionally biased region" description="Basic and acidic residues" evidence="3">
    <location>
        <begin position="1540"/>
        <end position="1553"/>
    </location>
</feature>
<dbReference type="Gene3D" id="2.60.120.920">
    <property type="match status" value="1"/>
</dbReference>
<feature type="compositionally biased region" description="Basic and acidic residues" evidence="3">
    <location>
        <begin position="1349"/>
        <end position="1359"/>
    </location>
</feature>
<feature type="compositionally biased region" description="Basic and acidic residues" evidence="3">
    <location>
        <begin position="957"/>
        <end position="966"/>
    </location>
</feature>
<feature type="region of interest" description="Disordered" evidence="3">
    <location>
        <begin position="836"/>
        <end position="922"/>
    </location>
</feature>
<feature type="compositionally biased region" description="Basic and acidic residues" evidence="3">
    <location>
        <begin position="1297"/>
        <end position="1310"/>
    </location>
</feature>
<keyword evidence="2" id="KW-0539">Nucleus</keyword>
<dbReference type="Pfam" id="PF13671">
    <property type="entry name" value="AAA_33"/>
    <property type="match status" value="1"/>
</dbReference>
<organism evidence="5 6">
    <name type="scientific">Gryllus longicercus</name>
    <dbReference type="NCBI Taxonomy" id="2509291"/>
    <lineage>
        <taxon>Eukaryota</taxon>
        <taxon>Metazoa</taxon>
        <taxon>Ecdysozoa</taxon>
        <taxon>Arthropoda</taxon>
        <taxon>Hexapoda</taxon>
        <taxon>Insecta</taxon>
        <taxon>Pterygota</taxon>
        <taxon>Neoptera</taxon>
        <taxon>Polyneoptera</taxon>
        <taxon>Orthoptera</taxon>
        <taxon>Ensifera</taxon>
        <taxon>Gryllidea</taxon>
        <taxon>Grylloidea</taxon>
        <taxon>Gryllidae</taxon>
        <taxon>Gryllinae</taxon>
        <taxon>Gryllus</taxon>
    </lineage>
</organism>
<evidence type="ECO:0000313" key="5">
    <source>
        <dbReference type="EMBL" id="KAK7872902.1"/>
    </source>
</evidence>
<dbReference type="InterPro" id="IPR043136">
    <property type="entry name" value="B30.2/SPRY_sf"/>
</dbReference>
<feature type="domain" description="B30.2/SPRY" evidence="4">
    <location>
        <begin position="32"/>
        <end position="238"/>
    </location>
</feature>